<dbReference type="PROSITE" id="PS51194">
    <property type="entry name" value="HELICASE_CTER"/>
    <property type="match status" value="1"/>
</dbReference>
<evidence type="ECO:0000259" key="5">
    <source>
        <dbReference type="PROSITE" id="PS51194"/>
    </source>
</evidence>
<evidence type="ECO:0000256" key="1">
    <source>
        <dbReference type="ARBA" id="ARBA00022741"/>
    </source>
</evidence>
<dbReference type="Pfam" id="PF00271">
    <property type="entry name" value="Helicase_C"/>
    <property type="match status" value="1"/>
</dbReference>
<protein>
    <submittedName>
        <fullName evidence="6">ATP-dependent RNA helicase DDX49, putative</fullName>
    </submittedName>
</protein>
<dbReference type="InterPro" id="IPR050079">
    <property type="entry name" value="DEAD_box_RNA_helicase"/>
</dbReference>
<dbReference type="InterPro" id="IPR027417">
    <property type="entry name" value="P-loop_NTPase"/>
</dbReference>
<keyword evidence="7" id="KW-1185">Reference proteome</keyword>
<evidence type="ECO:0000313" key="7">
    <source>
        <dbReference type="Proteomes" id="UP001497744"/>
    </source>
</evidence>
<dbReference type="PANTHER" id="PTHR47959">
    <property type="entry name" value="ATP-DEPENDENT RNA HELICASE RHLE-RELATED"/>
    <property type="match status" value="1"/>
</dbReference>
<dbReference type="GO" id="GO:0005829">
    <property type="term" value="C:cytosol"/>
    <property type="evidence" value="ECO:0007669"/>
    <property type="project" value="TreeGrafter"/>
</dbReference>
<dbReference type="RefSeq" id="XP_067712696.1">
    <property type="nucleotide sequence ID" value="XM_067856595.1"/>
</dbReference>
<accession>A0AAV4LLC0</accession>
<gene>
    <name evidence="6" type="ORF">BcabD6B2_00600</name>
</gene>
<evidence type="ECO:0000256" key="3">
    <source>
        <dbReference type="ARBA" id="ARBA00022806"/>
    </source>
</evidence>
<name>A0AAV4LLC0_BABCB</name>
<keyword evidence="1" id="KW-0547">Nucleotide-binding</keyword>
<evidence type="ECO:0000313" key="6">
    <source>
        <dbReference type="EMBL" id="GIX60625.1"/>
    </source>
</evidence>
<dbReference type="CDD" id="cd18787">
    <property type="entry name" value="SF2_C_DEAD"/>
    <property type="match status" value="1"/>
</dbReference>
<dbReference type="AlphaFoldDB" id="A0AAV4LLC0"/>
<dbReference type="InterPro" id="IPR001650">
    <property type="entry name" value="Helicase_C-like"/>
</dbReference>
<dbReference type="GO" id="GO:0016787">
    <property type="term" value="F:hydrolase activity"/>
    <property type="evidence" value="ECO:0007669"/>
    <property type="project" value="UniProtKB-KW"/>
</dbReference>
<dbReference type="GO" id="GO:0005524">
    <property type="term" value="F:ATP binding"/>
    <property type="evidence" value="ECO:0007669"/>
    <property type="project" value="UniProtKB-KW"/>
</dbReference>
<comment type="caution">
    <text evidence="6">The sequence shown here is derived from an EMBL/GenBank/DDBJ whole genome shotgun (WGS) entry which is preliminary data.</text>
</comment>
<dbReference type="GeneID" id="94192108"/>
<keyword evidence="4" id="KW-0067">ATP-binding</keyword>
<dbReference type="Proteomes" id="UP001497744">
    <property type="component" value="Unassembled WGS sequence"/>
</dbReference>
<keyword evidence="3 6" id="KW-0347">Helicase</keyword>
<dbReference type="Gene3D" id="3.40.50.300">
    <property type="entry name" value="P-loop containing nucleotide triphosphate hydrolases"/>
    <property type="match status" value="1"/>
</dbReference>
<evidence type="ECO:0000256" key="4">
    <source>
        <dbReference type="ARBA" id="ARBA00022840"/>
    </source>
</evidence>
<organism evidence="6 7">
    <name type="scientific">Babesia caballi</name>
    <dbReference type="NCBI Taxonomy" id="5871"/>
    <lineage>
        <taxon>Eukaryota</taxon>
        <taxon>Sar</taxon>
        <taxon>Alveolata</taxon>
        <taxon>Apicomplexa</taxon>
        <taxon>Aconoidasida</taxon>
        <taxon>Piroplasmida</taxon>
        <taxon>Babesiidae</taxon>
        <taxon>Babesia</taxon>
    </lineage>
</organism>
<dbReference type="SUPFAM" id="SSF52540">
    <property type="entry name" value="P-loop containing nucleoside triphosphate hydrolases"/>
    <property type="match status" value="1"/>
</dbReference>
<feature type="domain" description="Helicase C-terminal" evidence="5">
    <location>
        <begin position="8"/>
        <end position="172"/>
    </location>
</feature>
<keyword evidence="2" id="KW-0378">Hydrolase</keyword>
<reference evidence="6 7" key="1">
    <citation type="submission" date="2021-06" db="EMBL/GenBank/DDBJ databases">
        <title>Genome sequence of Babesia caballi.</title>
        <authorList>
            <person name="Yamagishi J."/>
            <person name="Kidaka T."/>
            <person name="Ochi A."/>
        </authorList>
    </citation>
    <scope>NUCLEOTIDE SEQUENCE [LARGE SCALE GENOMIC DNA]</scope>
    <source>
        <strain evidence="6">USDA-D6B2</strain>
    </source>
</reference>
<sequence length="198" mass="22557">MAPFHELELKQQYLFLPQNVHLPYLVHLLRTGLMENEADQGIIFTATRKRCQLVTVALELLDFKATCVHSLMKQRKRNACLAKFRTGVSKLLVATDLVARGIDIQAVSFVVNLDFPGTTEDYIHRVGRTTRSGRSGTAISFIDEDDVGKLRRVEEEAQVKLEKLEVDDAQAVKLLNKVSVATQRARVYLQENNYWQNK</sequence>
<dbReference type="GO" id="GO:0003724">
    <property type="term" value="F:RNA helicase activity"/>
    <property type="evidence" value="ECO:0007669"/>
    <property type="project" value="TreeGrafter"/>
</dbReference>
<dbReference type="SMART" id="SM00490">
    <property type="entry name" value="HELICc"/>
    <property type="match status" value="1"/>
</dbReference>
<dbReference type="PANTHER" id="PTHR47959:SF24">
    <property type="entry name" value="ATP-DEPENDENT RNA HELICASE"/>
    <property type="match status" value="1"/>
</dbReference>
<proteinExistence type="predicted"/>
<dbReference type="EMBL" id="BPLF01000001">
    <property type="protein sequence ID" value="GIX60625.1"/>
    <property type="molecule type" value="Genomic_DNA"/>
</dbReference>
<evidence type="ECO:0000256" key="2">
    <source>
        <dbReference type="ARBA" id="ARBA00022801"/>
    </source>
</evidence>